<protein>
    <submittedName>
        <fullName evidence="3">Universal stress protein</fullName>
    </submittedName>
</protein>
<evidence type="ECO:0000259" key="2">
    <source>
        <dbReference type="Pfam" id="PF00582"/>
    </source>
</evidence>
<proteinExistence type="inferred from homology"/>
<dbReference type="EMBL" id="JAAXLA010000034">
    <property type="protein sequence ID" value="NMH99296.1"/>
    <property type="molecule type" value="Genomic_DNA"/>
</dbReference>
<dbReference type="PANTHER" id="PTHR46268:SF15">
    <property type="entry name" value="UNIVERSAL STRESS PROTEIN HP_0031"/>
    <property type="match status" value="1"/>
</dbReference>
<evidence type="ECO:0000313" key="3">
    <source>
        <dbReference type="EMBL" id="NMH99296.1"/>
    </source>
</evidence>
<sequence>MPTGPVLIAFDGTPASRNALQKAAELFAPRPAVVVVVWEAGRAYDLVDIPSKALDLAPLDLRTAVELDQAMYEAARRLAEQGAALARKGGLDAEGRTVADDRSVADTLIREADELDAAVLVIGAHGHGTLSELLLGSTSRTVLKKAPCPVLVVRAEDRQAAGRPQG</sequence>
<keyword evidence="4" id="KW-1185">Reference proteome</keyword>
<dbReference type="PRINTS" id="PR01438">
    <property type="entry name" value="UNVRSLSTRESS"/>
</dbReference>
<dbReference type="RefSeq" id="WP_169382782.1">
    <property type="nucleotide sequence ID" value="NZ_JAAXLA010000034.1"/>
</dbReference>
<evidence type="ECO:0000313" key="4">
    <source>
        <dbReference type="Proteomes" id="UP000820669"/>
    </source>
</evidence>
<dbReference type="Pfam" id="PF00582">
    <property type="entry name" value="Usp"/>
    <property type="match status" value="1"/>
</dbReference>
<gene>
    <name evidence="3" type="ORF">HF526_18555</name>
</gene>
<name>A0ABX1SCJ7_9PSEU</name>
<dbReference type="CDD" id="cd23659">
    <property type="entry name" value="USP_At3g01520-like"/>
    <property type="match status" value="1"/>
</dbReference>
<comment type="similarity">
    <text evidence="1">Belongs to the universal stress protein A family.</text>
</comment>
<dbReference type="Gene3D" id="3.40.50.620">
    <property type="entry name" value="HUPs"/>
    <property type="match status" value="1"/>
</dbReference>
<dbReference type="InterPro" id="IPR014729">
    <property type="entry name" value="Rossmann-like_a/b/a_fold"/>
</dbReference>
<organism evidence="3 4">
    <name type="scientific">Pseudonocardia acidicola</name>
    <dbReference type="NCBI Taxonomy" id="2724939"/>
    <lineage>
        <taxon>Bacteria</taxon>
        <taxon>Bacillati</taxon>
        <taxon>Actinomycetota</taxon>
        <taxon>Actinomycetes</taxon>
        <taxon>Pseudonocardiales</taxon>
        <taxon>Pseudonocardiaceae</taxon>
        <taxon>Pseudonocardia</taxon>
    </lineage>
</organism>
<dbReference type="PANTHER" id="PTHR46268">
    <property type="entry name" value="STRESS RESPONSE PROTEIN NHAX"/>
    <property type="match status" value="1"/>
</dbReference>
<dbReference type="InterPro" id="IPR006016">
    <property type="entry name" value="UspA"/>
</dbReference>
<feature type="domain" description="UspA" evidence="2">
    <location>
        <begin position="5"/>
        <end position="154"/>
    </location>
</feature>
<accession>A0ABX1SCJ7</accession>
<evidence type="ECO:0000256" key="1">
    <source>
        <dbReference type="ARBA" id="ARBA00008791"/>
    </source>
</evidence>
<reference evidence="3 4" key="1">
    <citation type="submission" date="2020-04" db="EMBL/GenBank/DDBJ databases">
        <authorList>
            <person name="Klaysubun C."/>
            <person name="Duangmal K."/>
            <person name="Lipun K."/>
        </authorList>
    </citation>
    <scope>NUCLEOTIDE SEQUENCE [LARGE SCALE GENOMIC DNA]</scope>
    <source>
        <strain evidence="3 4">K10HN5</strain>
    </source>
</reference>
<dbReference type="InterPro" id="IPR006015">
    <property type="entry name" value="Universal_stress_UspA"/>
</dbReference>
<dbReference type="Proteomes" id="UP000820669">
    <property type="component" value="Unassembled WGS sequence"/>
</dbReference>
<dbReference type="SUPFAM" id="SSF52402">
    <property type="entry name" value="Adenine nucleotide alpha hydrolases-like"/>
    <property type="match status" value="1"/>
</dbReference>
<comment type="caution">
    <text evidence="3">The sequence shown here is derived from an EMBL/GenBank/DDBJ whole genome shotgun (WGS) entry which is preliminary data.</text>
</comment>